<dbReference type="SUPFAM" id="SSF52540">
    <property type="entry name" value="P-loop containing nucleoside triphosphate hydrolases"/>
    <property type="match status" value="1"/>
</dbReference>
<dbReference type="InterPro" id="IPR041685">
    <property type="entry name" value="AAA_GajA/Old/RecF-like"/>
</dbReference>
<dbReference type="Gene3D" id="3.40.50.300">
    <property type="entry name" value="P-loop containing nucleotide triphosphate hydrolases"/>
    <property type="match status" value="1"/>
</dbReference>
<accession>A0A7W5ZQQ9</accession>
<dbReference type="Proteomes" id="UP000541352">
    <property type="component" value="Unassembled WGS sequence"/>
</dbReference>
<evidence type="ECO:0000313" key="2">
    <source>
        <dbReference type="EMBL" id="MBB3840326.1"/>
    </source>
</evidence>
<comment type="caution">
    <text evidence="2">The sequence shown here is derived from an EMBL/GenBank/DDBJ whole genome shotgun (WGS) entry which is preliminary data.</text>
</comment>
<organism evidence="2 3">
    <name type="scientific">Runella defluvii</name>
    <dbReference type="NCBI Taxonomy" id="370973"/>
    <lineage>
        <taxon>Bacteria</taxon>
        <taxon>Pseudomonadati</taxon>
        <taxon>Bacteroidota</taxon>
        <taxon>Cytophagia</taxon>
        <taxon>Cytophagales</taxon>
        <taxon>Spirosomataceae</taxon>
        <taxon>Runella</taxon>
    </lineage>
</organism>
<gene>
    <name evidence="2" type="ORF">FHS57_004346</name>
</gene>
<dbReference type="Pfam" id="PF13175">
    <property type="entry name" value="AAA_15"/>
    <property type="match status" value="2"/>
</dbReference>
<name>A0A7W5ZQQ9_9BACT</name>
<dbReference type="InterPro" id="IPR027417">
    <property type="entry name" value="P-loop_NTPase"/>
</dbReference>
<feature type="domain" description="Endonuclease GajA/Old nuclease/RecF-like AAA" evidence="1">
    <location>
        <begin position="180"/>
        <end position="292"/>
    </location>
</feature>
<dbReference type="EMBL" id="JACIBY010000010">
    <property type="protein sequence ID" value="MBB3840326.1"/>
    <property type="molecule type" value="Genomic_DNA"/>
</dbReference>
<dbReference type="PANTHER" id="PTHR43581">
    <property type="entry name" value="ATP/GTP PHOSPHATASE"/>
    <property type="match status" value="1"/>
</dbReference>
<dbReference type="AlphaFoldDB" id="A0A7W5ZQQ9"/>
<dbReference type="RefSeq" id="WP_183977239.1">
    <property type="nucleotide sequence ID" value="NZ_JACIBY010000010.1"/>
</dbReference>
<protein>
    <submittedName>
        <fullName evidence="2">Putative ATPase</fullName>
    </submittedName>
</protein>
<dbReference type="PANTHER" id="PTHR43581:SF4">
    <property type="entry name" value="ATP_GTP PHOSPHATASE"/>
    <property type="match status" value="1"/>
</dbReference>
<keyword evidence="3" id="KW-1185">Reference proteome</keyword>
<evidence type="ECO:0000313" key="3">
    <source>
        <dbReference type="Proteomes" id="UP000541352"/>
    </source>
</evidence>
<evidence type="ECO:0000259" key="1">
    <source>
        <dbReference type="Pfam" id="PF13175"/>
    </source>
</evidence>
<dbReference type="InterPro" id="IPR051396">
    <property type="entry name" value="Bact_Antivir_Def_Nuclease"/>
</dbReference>
<sequence length="364" mass="41251">MKIELQNFGPIDHFEFDLDKDLYVIYGENNLGKSYAMSAVYLILKNLLFVSEKNFNVQLKDLIRQSVAISFPTQLTNNRNAKGVEILLSSSQGASYQIRLNDSESPTLTLNEFMDVKDLYFLKKYSLHYLPASRSGLYNGINSLSPIIAQLSQLRNSIKETISIPTYSEPISDYFLLLTSINQLPKNEPITSIVEKKILKGEVIFDKVQRKLLFKQEGLDFDLELSQTSSMIAEIAPLVAFIKYIVTDKSILFIEEPEAHLHPKIQVEMMKVFVELVKAGVKVVMTTHSDYMKDTLSNLLLAGEISPDKVASYHFVMGENGSYDAGDMKATEEGIEDHNFTSVSVALYEERMKLLEKRYAGNHD</sequence>
<reference evidence="2 3" key="1">
    <citation type="submission" date="2020-08" db="EMBL/GenBank/DDBJ databases">
        <title>Genomic Encyclopedia of Type Strains, Phase IV (KMG-IV): sequencing the most valuable type-strain genomes for metagenomic binning, comparative biology and taxonomic classification.</title>
        <authorList>
            <person name="Goeker M."/>
        </authorList>
    </citation>
    <scope>NUCLEOTIDE SEQUENCE [LARGE SCALE GENOMIC DNA]</scope>
    <source>
        <strain evidence="2 3">DSM 17976</strain>
    </source>
</reference>
<feature type="domain" description="Endonuclease GajA/Old nuclease/RecF-like AAA" evidence="1">
    <location>
        <begin position="1"/>
        <end position="98"/>
    </location>
</feature>
<proteinExistence type="predicted"/>